<reference evidence="4" key="1">
    <citation type="submission" date="2022-10" db="EMBL/GenBank/DDBJ databases">
        <title>Chitiniphilus purpureus sp. nov., a novel chitin-degrading bacterium isolated from crawfish pond sediment.</title>
        <authorList>
            <person name="Li K."/>
        </authorList>
    </citation>
    <scope>NUCLEOTIDE SEQUENCE</scope>
    <source>
        <strain evidence="4">CD1</strain>
    </source>
</reference>
<dbReference type="CDD" id="cd12797">
    <property type="entry name" value="M23_peptidase"/>
    <property type="match status" value="1"/>
</dbReference>
<dbReference type="SUPFAM" id="SSF51261">
    <property type="entry name" value="Duplicated hybrid motif"/>
    <property type="match status" value="1"/>
</dbReference>
<name>A0ABY6DRH0_9NEIS</name>
<evidence type="ECO:0000256" key="1">
    <source>
        <dbReference type="SAM" id="Coils"/>
    </source>
</evidence>
<dbReference type="Pfam" id="PF01551">
    <property type="entry name" value="Peptidase_M23"/>
    <property type="match status" value="1"/>
</dbReference>
<dbReference type="EMBL" id="CP106753">
    <property type="protein sequence ID" value="UXY16622.1"/>
    <property type="molecule type" value="Genomic_DNA"/>
</dbReference>
<dbReference type="Gene3D" id="6.10.250.3150">
    <property type="match status" value="1"/>
</dbReference>
<sequence>MLLLPGVATAAPEVSRADSKARQAELQTLRSRINALKQELAANESNRKQAADALKQSESAISDANRVLASLVEERQLTAMELARLEADIAGTRANIRASQTRLAQLLRTRYKTRELEAWRLILDAEDPTQASRDLTYYRHLATAQQQLAETLERQLAELNRLSEAIRRKNEELQQIARAKAQQKAALESQQAQKAELVARLSQEIGQQRNQIEKLAADEKRLGTLVARLNQLIRQQEAKRAKEAARLRAQREQRAKAAANTVKGQRNGSGVQPPAAEPVRQVNRDEPEQGQAGLRFAGLKGKLRLPLKGEVIGRFGSTRAEGTLWKGVFIRAAGGQPVKAVANGEVVFADWLRGFGNLIILDHGGGYLSLYAANESLLKEVGDRVAPGDTIATSGNSGGMADSGVYFEIRKNGQPLDPLSWTG</sequence>
<evidence type="ECO:0000259" key="3">
    <source>
        <dbReference type="Pfam" id="PF01551"/>
    </source>
</evidence>
<dbReference type="Proteomes" id="UP001061302">
    <property type="component" value="Chromosome"/>
</dbReference>
<dbReference type="PANTHER" id="PTHR21666:SF270">
    <property type="entry name" value="MUREIN HYDROLASE ACTIVATOR ENVC"/>
    <property type="match status" value="1"/>
</dbReference>
<evidence type="ECO:0000313" key="5">
    <source>
        <dbReference type="Proteomes" id="UP001061302"/>
    </source>
</evidence>
<evidence type="ECO:0000313" key="4">
    <source>
        <dbReference type="EMBL" id="UXY16622.1"/>
    </source>
</evidence>
<feature type="coiled-coil region" evidence="1">
    <location>
        <begin position="142"/>
        <end position="255"/>
    </location>
</feature>
<organism evidence="4 5">
    <name type="scientific">Chitiniphilus purpureus</name>
    <dbReference type="NCBI Taxonomy" id="2981137"/>
    <lineage>
        <taxon>Bacteria</taxon>
        <taxon>Pseudomonadati</taxon>
        <taxon>Pseudomonadota</taxon>
        <taxon>Betaproteobacteria</taxon>
        <taxon>Neisseriales</taxon>
        <taxon>Chitinibacteraceae</taxon>
        <taxon>Chitiniphilus</taxon>
    </lineage>
</organism>
<feature type="coiled-coil region" evidence="1">
    <location>
        <begin position="19"/>
        <end position="102"/>
    </location>
</feature>
<gene>
    <name evidence="4" type="ORF">N8I74_06280</name>
</gene>
<feature type="domain" description="M23ase beta-sheet core" evidence="3">
    <location>
        <begin position="325"/>
        <end position="418"/>
    </location>
</feature>
<dbReference type="Gene3D" id="2.70.70.10">
    <property type="entry name" value="Glucose Permease (Domain IIA)"/>
    <property type="match status" value="1"/>
</dbReference>
<dbReference type="InterPro" id="IPR011055">
    <property type="entry name" value="Dup_hybrid_motif"/>
</dbReference>
<dbReference type="InterPro" id="IPR016047">
    <property type="entry name" value="M23ase_b-sheet_dom"/>
</dbReference>
<dbReference type="InterPro" id="IPR050570">
    <property type="entry name" value="Cell_wall_metabolism_enzyme"/>
</dbReference>
<dbReference type="PANTHER" id="PTHR21666">
    <property type="entry name" value="PEPTIDASE-RELATED"/>
    <property type="match status" value="1"/>
</dbReference>
<dbReference type="RefSeq" id="WP_263126004.1">
    <property type="nucleotide sequence ID" value="NZ_CP106753.1"/>
</dbReference>
<keyword evidence="5" id="KW-1185">Reference proteome</keyword>
<evidence type="ECO:0000256" key="2">
    <source>
        <dbReference type="SAM" id="MobiDB-lite"/>
    </source>
</evidence>
<protein>
    <submittedName>
        <fullName evidence="4">Peptidoglycan DD-metalloendopeptidase family protein</fullName>
    </submittedName>
</protein>
<keyword evidence="1" id="KW-0175">Coiled coil</keyword>
<feature type="region of interest" description="Disordered" evidence="2">
    <location>
        <begin position="256"/>
        <end position="288"/>
    </location>
</feature>
<accession>A0ABY6DRH0</accession>
<proteinExistence type="predicted"/>